<evidence type="ECO:0000259" key="9">
    <source>
        <dbReference type="PROSITE" id="PS50021"/>
    </source>
</evidence>
<dbReference type="GO" id="GO:0005516">
    <property type="term" value="F:calmodulin binding"/>
    <property type="evidence" value="ECO:0007669"/>
    <property type="project" value="InterPro"/>
</dbReference>
<feature type="compositionally biased region" description="Polar residues" evidence="8">
    <location>
        <begin position="532"/>
        <end position="543"/>
    </location>
</feature>
<feature type="region of interest" description="Disordered" evidence="8">
    <location>
        <begin position="582"/>
        <end position="656"/>
    </location>
</feature>
<dbReference type="SMART" id="SM01051">
    <property type="entry name" value="CAMSAP_CKK"/>
    <property type="match status" value="1"/>
</dbReference>
<feature type="compositionally biased region" description="Polar residues" evidence="8">
    <location>
        <begin position="1342"/>
        <end position="1351"/>
    </location>
</feature>
<keyword evidence="3 6" id="KW-0493">Microtubule</keyword>
<evidence type="ECO:0000256" key="7">
    <source>
        <dbReference type="SAM" id="Coils"/>
    </source>
</evidence>
<keyword evidence="4 7" id="KW-0175">Coiled coil</keyword>
<dbReference type="Proteomes" id="UP001105220">
    <property type="component" value="Unplaced"/>
</dbReference>
<evidence type="ECO:0000256" key="4">
    <source>
        <dbReference type="ARBA" id="ARBA00023054"/>
    </source>
</evidence>
<dbReference type="GO" id="GO:0007026">
    <property type="term" value="P:negative regulation of microtubule depolymerization"/>
    <property type="evidence" value="ECO:0007669"/>
    <property type="project" value="TreeGrafter"/>
</dbReference>
<feature type="compositionally biased region" description="Low complexity" evidence="8">
    <location>
        <begin position="1671"/>
        <end position="1685"/>
    </location>
</feature>
<dbReference type="InterPro" id="IPR014797">
    <property type="entry name" value="CKK_CAMSAP"/>
</dbReference>
<dbReference type="PROSITE" id="PS50021">
    <property type="entry name" value="CH"/>
    <property type="match status" value="1"/>
</dbReference>
<sequence>MENQQHQQQQQQPSTRSAYDMETQESRFAKQRASVRWLLSKAYNNRVPEILKDPFYRDHEGQDHLKPQIVVGLGNASIYCQVLSNIYSDPNYQSLNHWSILQTLSRKGVPLNESSDQPLTETVLIQTNPLRINAHMTVIEALMVLYAKEVASSGRISSALERISGCSVAPTVQHHEAALLNWISHVCGALKKRIDYELTANGGAGAAAVDEYGQRHQSPNVPPVRDFRELCDGVCLAYLISYYCPKLVPWHSVKFNHVPTITDSIHNILIVSNFSERSLPYTVFHMSPEDITYMRGSMKQNLVVLLADLFNLFEIHPAKCVCYPGMEQQSPDATGAGATNEHGIAHRRGFANQPTIAAIPDLRPGLDSPSSSSGGGGGGSSGTSSGGNGGAGGVGCSSASGNGAINRPPFQVNRSPSASTLRKHMSSREIPEQPQHQPHQLYQQQQSPYQQADPDEGFVVHRSKGVPTLSSMQEPLVPARIRQAKEKTNNDSKAEERGDSIPAGRPSNWEESRKTSFSGRRSRRNSFSDDSQLTIENFGGSQDQLNTVGRFERERKISNTSLTSIEQVAPTRSSLADARGSIQFGYDTDSGNEKQDRDTEKLPGSAGGTLRRHNSTTLHSTSSPMSHSSDVSNNAGSRAGSSSVERDLVDGDGTPTMGGSVGGIAVAAAATVSDVELTPRRKTSFATLPNTTTWQQQAISVQKMDDVDDTQPLEDASKISTIKLKLEEKRRLIEQEKRRIETAWTRQLQTVGKQAFLQAISKSKSGSNVAGEPESTSKESNDGATVVEDDEVVVEKAERPCSLKDLDDHSKYEQKWNAQIIEPKKTPDLENMDLEQYQQSISKMNSNLHDIQADIQRLTQQQSQIQAQTLQAQQLLHAQQIANLLNQQYGSQQSIPTNTYRPMNTQMFGSSPHLPQHQQQSSPINYGMRPPSRDPYLHQQQQQQQQQHTMQYINDQGQYVQPQTNYGHHPNSNSHLVYSREQSQTQLINDHNGGGNQYRTITKESHQYSSNPYLNMEVHQQQQQQQQQFYHQDSNHYRDPYQPQQPQHHPQELKEQHGGGQFFLHDNNNSTPPQPTQRRTWAQSAAAAGVPLGGSPIITGRNDNINSSMVDVNAWNHGPKQQGGTLPGYNKSSPAPASGGFSLHHNGGDGDSGYGGGSGRGGSGGSGGSQQSFQNLFEVHHPHHNMGGTGASPQHSKVRNQISQMMISNGNNSPLASGGVGPMMGGGDYRDNRSMPLSPPIDDMAPQSISFIGDEDTGDIEINTSKGGSRNDSFAMRQQHQQQQQQLDAMYGSSKGPAGMRNNNNNSHNNSAGGNVQDLDKHLSKLNITSGNRTYRIPSPTRPSLNSNSFHDPQEDVNEKGFYISFDNEQPKRPKPPLRTKRSPKKDKPLASDSNDGDKRRDSMIEKPSSRETNANNFGTYSVKTASSFSSSFNEEHNASHARKSIIADNSGVSPFEPVVHKVNVTGSGAAAPSSPMMMMHHQQQQQQQHHPMDHLGDRRYTMEDHSISGNGHYSSHNNSSDGYGSETERKAKIVIDVSNDQTSVDEMERKKEKIMLLSLQRRQQAEEAKARKEIEAMQRREKEREKEEERARKKEEQFARRQAILEAHKLKKAIEEAEREGKTIDRELQLKHQMYQQQLHQTAHSTTPTPVAKLRTQKLTRPRPKTIHVESGSVDLSEASSLSSRGKKGSNSNLTGLGMHSASNTIRRDYYRGSQDSLAIRESPDEYPSSSSTPIGRRGSYKTGREPATIERGRTLSRISLAKGANFRGRKSNSLMNLCDSDSGLGRATPPRRAPSPGMGPSSRHLPSPSGPGSLPPGLITKRRGFDDGSSDISSNASSMMDYNGPRLYKQPATKSNRGIILNAVEYCVFPGAVNRDAKQKVLEKIARSEAKHFLVLFRDAGCQFRALYGYWPENEQIIKLYGTGPSQVDDVMFDKFFKYNSGGKCFAQVHTKHLTVTIDAFTIHNSLWQGKKANLPSKKDMALVI</sequence>
<feature type="region of interest" description="Disordered" evidence="8">
    <location>
        <begin position="1"/>
        <end position="25"/>
    </location>
</feature>
<dbReference type="VEuPathDB" id="VectorBase:ACON2_031394"/>
<feature type="coiled-coil region" evidence="7">
    <location>
        <begin position="834"/>
        <end position="868"/>
    </location>
</feature>
<dbReference type="InterPro" id="IPR038209">
    <property type="entry name" value="CKK_dom_sf"/>
</dbReference>
<dbReference type="PROSITE" id="PS51508">
    <property type="entry name" value="CKK"/>
    <property type="match status" value="1"/>
</dbReference>
<organism evidence="11 12">
    <name type="scientific">Anopheles coluzzii</name>
    <name type="common">African malaria mosquito</name>
    <dbReference type="NCBI Taxonomy" id="1518534"/>
    <lineage>
        <taxon>Eukaryota</taxon>
        <taxon>Metazoa</taxon>
        <taxon>Ecdysozoa</taxon>
        <taxon>Arthropoda</taxon>
        <taxon>Hexapoda</taxon>
        <taxon>Insecta</taxon>
        <taxon>Pterygota</taxon>
        <taxon>Neoptera</taxon>
        <taxon>Endopterygota</taxon>
        <taxon>Diptera</taxon>
        <taxon>Nematocera</taxon>
        <taxon>Culicoidea</taxon>
        <taxon>Culicidae</taxon>
        <taxon>Anophelinae</taxon>
        <taxon>Anopheles</taxon>
    </lineage>
</organism>
<feature type="region of interest" description="Disordered" evidence="8">
    <location>
        <begin position="1772"/>
        <end position="1840"/>
    </location>
</feature>
<name>A0A6E8WDQ8_ANOCL</name>
<feature type="compositionally biased region" description="Low complexity" evidence="8">
    <location>
        <begin position="910"/>
        <end position="923"/>
    </location>
</feature>
<feature type="compositionally biased region" description="Polar residues" evidence="8">
    <location>
        <begin position="1690"/>
        <end position="1701"/>
    </location>
</feature>
<dbReference type="SUPFAM" id="SSF47576">
    <property type="entry name" value="Calponin-homology domain, CH-domain"/>
    <property type="match status" value="1"/>
</dbReference>
<dbReference type="VEuPathDB" id="VectorBase:ACON029516"/>
<feature type="compositionally biased region" description="Low complexity" evidence="8">
    <location>
        <begin position="1"/>
        <end position="12"/>
    </location>
</feature>
<dbReference type="InterPro" id="IPR011033">
    <property type="entry name" value="PRC_barrel-like_sf"/>
</dbReference>
<feature type="compositionally biased region" description="Low complexity" evidence="8">
    <location>
        <begin position="1801"/>
        <end position="1820"/>
    </location>
</feature>
<dbReference type="Pfam" id="PF17095">
    <property type="entry name" value="CAMSAP_CC1"/>
    <property type="match status" value="1"/>
</dbReference>
<evidence type="ECO:0000256" key="6">
    <source>
        <dbReference type="PROSITE-ProRule" id="PRU00841"/>
    </source>
</evidence>
<feature type="compositionally biased region" description="Polar residues" evidence="8">
    <location>
        <begin position="948"/>
        <end position="982"/>
    </location>
</feature>
<feature type="region of interest" description="Disordered" evidence="8">
    <location>
        <begin position="1253"/>
        <end position="1317"/>
    </location>
</feature>
<feature type="region of interest" description="Disordered" evidence="8">
    <location>
        <begin position="1329"/>
        <end position="1419"/>
    </location>
</feature>
<feature type="region of interest" description="Disordered" evidence="8">
    <location>
        <begin position="1503"/>
        <end position="1528"/>
    </location>
</feature>
<keyword evidence="5" id="KW-0206">Cytoskeleton</keyword>
<feature type="compositionally biased region" description="Basic and acidic residues" evidence="8">
    <location>
        <begin position="1386"/>
        <end position="1410"/>
    </location>
</feature>
<feature type="region of interest" description="Disordered" evidence="8">
    <location>
        <begin position="1569"/>
        <end position="1597"/>
    </location>
</feature>
<evidence type="ECO:0000256" key="5">
    <source>
        <dbReference type="ARBA" id="ARBA00023212"/>
    </source>
</evidence>
<evidence type="ECO:0000256" key="3">
    <source>
        <dbReference type="ARBA" id="ARBA00022701"/>
    </source>
</evidence>
<dbReference type="InterPro" id="IPR036872">
    <property type="entry name" value="CH_dom_sf"/>
</dbReference>
<feature type="domain" description="CKK" evidence="10">
    <location>
        <begin position="1846"/>
        <end position="1980"/>
    </location>
</feature>
<feature type="region of interest" description="Disordered" evidence="8">
    <location>
        <begin position="1640"/>
        <end position="1701"/>
    </location>
</feature>
<dbReference type="Pfam" id="PF08683">
    <property type="entry name" value="CAMSAP_CKK"/>
    <property type="match status" value="1"/>
</dbReference>
<proteinExistence type="inferred from homology"/>
<dbReference type="VEuPathDB" id="VectorBase:ACMO_008794"/>
<feature type="domain" description="Calponin-homology (CH)" evidence="9">
    <location>
        <begin position="173"/>
        <end position="311"/>
    </location>
</feature>
<feature type="compositionally biased region" description="Low complexity" evidence="8">
    <location>
        <begin position="1302"/>
        <end position="1315"/>
    </location>
</feature>
<accession>A0A6E8WDQ8</accession>
<comment type="subcellular location">
    <subcellularLocation>
        <location evidence="1">Cytoplasm</location>
        <location evidence="1">Cytoskeleton</location>
    </subcellularLocation>
</comment>
<reference key="1">
    <citation type="journal article" date="2019" name="Genes (Basel)">
        <title>A High-Quality De novo Genome Assembly from a Single Mosquito Using PacBio Sequencing.</title>
        <authorList>
            <person name="Kingan S.B."/>
            <person name="Heaton H."/>
            <person name="Cudini J."/>
            <person name="Lambert C.C."/>
            <person name="Baybayan P."/>
            <person name="Galvin B.D."/>
            <person name="Durbin R."/>
            <person name="Korlach J."/>
            <person name="Lawniczak M.K.N."/>
        </authorList>
    </citation>
    <scope>NUCLEOTIDE SEQUENCE [LARGE SCALE GENOMIC DNA]</scope>
    <source>
        <strain>Mali-NIH</strain>
    </source>
</reference>
<dbReference type="GO" id="GO:0051011">
    <property type="term" value="F:microtubule minus-end binding"/>
    <property type="evidence" value="ECO:0007669"/>
    <property type="project" value="TreeGrafter"/>
</dbReference>
<dbReference type="FunFam" id="3.10.20.360:FF:000002">
    <property type="entry name" value="Patronin, isoform M"/>
    <property type="match status" value="1"/>
</dbReference>
<evidence type="ECO:0000256" key="2">
    <source>
        <dbReference type="ARBA" id="ARBA00022490"/>
    </source>
</evidence>
<dbReference type="InterPro" id="IPR058042">
    <property type="entry name" value="CAMSAP_N"/>
</dbReference>
<dbReference type="GO" id="GO:0031175">
    <property type="term" value="P:neuron projection development"/>
    <property type="evidence" value="ECO:0007669"/>
    <property type="project" value="InterPro"/>
</dbReference>
<feature type="compositionally biased region" description="Polar residues" evidence="8">
    <location>
        <begin position="1262"/>
        <end position="1272"/>
    </location>
</feature>
<feature type="region of interest" description="Disordered" evidence="8">
    <location>
        <begin position="1017"/>
        <end position="1172"/>
    </location>
</feature>
<feature type="compositionally biased region" description="Gly residues" evidence="8">
    <location>
        <begin position="1149"/>
        <end position="1168"/>
    </location>
</feature>
<dbReference type="InterPro" id="IPR031372">
    <property type="entry name" value="CAMSAP_CC1"/>
</dbReference>
<feature type="region of interest" description="Disordered" evidence="8">
    <location>
        <begin position="1719"/>
        <end position="1757"/>
    </location>
</feature>
<comment type="domain">
    <text evidence="6">The CKK domain binds microtubules.</text>
</comment>
<feature type="compositionally biased region" description="Basic and acidic residues" evidence="8">
    <location>
        <begin position="591"/>
        <end position="601"/>
    </location>
</feature>
<evidence type="ECO:0000256" key="8">
    <source>
        <dbReference type="SAM" id="MobiDB-lite"/>
    </source>
</evidence>
<feature type="compositionally biased region" description="Basic and acidic residues" evidence="8">
    <location>
        <begin position="1744"/>
        <end position="1755"/>
    </location>
</feature>
<feature type="compositionally biased region" description="Basic and acidic residues" evidence="8">
    <location>
        <begin position="483"/>
        <end position="499"/>
    </location>
</feature>
<comment type="similarity">
    <text evidence="6">Belongs to the CAMSAP1 family.</text>
</comment>
<dbReference type="GO" id="GO:0031122">
    <property type="term" value="P:cytoplasmic microtubule organization"/>
    <property type="evidence" value="ECO:0007669"/>
    <property type="project" value="TreeGrafter"/>
</dbReference>
<evidence type="ECO:0000256" key="1">
    <source>
        <dbReference type="ARBA" id="ARBA00004245"/>
    </source>
</evidence>
<dbReference type="GO" id="GO:0036449">
    <property type="term" value="C:microtubule minus-end"/>
    <property type="evidence" value="ECO:0007669"/>
    <property type="project" value="TreeGrafter"/>
</dbReference>
<feature type="compositionally biased region" description="Polar residues" evidence="8">
    <location>
        <begin position="893"/>
        <end position="909"/>
    </location>
</feature>
<feature type="region of interest" description="Disordered" evidence="8">
    <location>
        <begin position="893"/>
        <end position="982"/>
    </location>
</feature>
<feature type="region of interest" description="Disordered" evidence="8">
    <location>
        <begin position="762"/>
        <end position="787"/>
    </location>
</feature>
<dbReference type="Gene3D" id="3.10.20.360">
    <property type="entry name" value="CKK domain"/>
    <property type="match status" value="1"/>
</dbReference>
<feature type="compositionally biased region" description="Polar residues" evidence="8">
    <location>
        <begin position="1101"/>
        <end position="1110"/>
    </location>
</feature>
<dbReference type="InterPro" id="IPR032940">
    <property type="entry name" value="CAMSAP"/>
</dbReference>
<feature type="compositionally biased region" description="Low complexity" evidence="8">
    <location>
        <begin position="1508"/>
        <end position="1526"/>
    </location>
</feature>
<dbReference type="GO" id="GO:0030507">
    <property type="term" value="F:spectrin binding"/>
    <property type="evidence" value="ECO:0007669"/>
    <property type="project" value="InterPro"/>
</dbReference>
<feature type="region of interest" description="Disordered" evidence="8">
    <location>
        <begin position="359"/>
        <end position="453"/>
    </location>
</feature>
<keyword evidence="2" id="KW-0963">Cytoplasm</keyword>
<dbReference type="EnsemblMetazoa" id="ACON029516-RA">
    <property type="protein sequence ID" value="ACON029516-PA"/>
    <property type="gene ID" value="ACON029516"/>
</dbReference>
<dbReference type="PANTHER" id="PTHR21595:SF0">
    <property type="entry name" value="PATRONIN"/>
    <property type="match status" value="1"/>
</dbReference>
<keyword evidence="12" id="KW-1185">Reference proteome</keyword>
<dbReference type="SUPFAM" id="SSF50346">
    <property type="entry name" value="PRC-barrel domain"/>
    <property type="match status" value="1"/>
</dbReference>
<dbReference type="Pfam" id="PF25532">
    <property type="entry name" value="CH_CAMSAP2_N"/>
    <property type="match status" value="1"/>
</dbReference>
<feature type="compositionally biased region" description="Basic residues" evidence="8">
    <location>
        <begin position="1373"/>
        <end position="1385"/>
    </location>
</feature>
<reference evidence="11" key="2">
    <citation type="submission" date="2020-05" db="UniProtKB">
        <authorList>
            <consortium name="EnsemblMetazoa"/>
        </authorList>
    </citation>
    <scope>IDENTIFICATION</scope>
    <source>
        <strain evidence="11">Ngousso</strain>
    </source>
</reference>
<evidence type="ECO:0000259" key="10">
    <source>
        <dbReference type="PROSITE" id="PS51508"/>
    </source>
</evidence>
<feature type="compositionally biased region" description="Low complexity" evidence="8">
    <location>
        <begin position="615"/>
        <end position="643"/>
    </location>
</feature>
<feature type="compositionally biased region" description="Polar residues" evidence="8">
    <location>
        <begin position="1066"/>
        <end position="1083"/>
    </location>
</feature>
<feature type="compositionally biased region" description="Basic residues" evidence="8">
    <location>
        <begin position="1656"/>
        <end position="1667"/>
    </location>
</feature>
<protein>
    <submittedName>
        <fullName evidence="11">CKK domain-containing protein</fullName>
    </submittedName>
</protein>
<feature type="compositionally biased region" description="Polar residues" evidence="8">
    <location>
        <begin position="1640"/>
        <end position="1650"/>
    </location>
</feature>
<evidence type="ECO:0000313" key="11">
    <source>
        <dbReference type="EnsemblMetazoa" id="ACON029516-PA"/>
    </source>
</evidence>
<feature type="compositionally biased region" description="Low complexity" evidence="8">
    <location>
        <begin position="433"/>
        <end position="451"/>
    </location>
</feature>
<dbReference type="PANTHER" id="PTHR21595">
    <property type="entry name" value="PATRONIN"/>
    <property type="match status" value="1"/>
</dbReference>
<feature type="region of interest" description="Disordered" evidence="8">
    <location>
        <begin position="483"/>
        <end position="543"/>
    </location>
</feature>
<evidence type="ECO:0000313" key="12">
    <source>
        <dbReference type="Proteomes" id="UP001105220"/>
    </source>
</evidence>
<dbReference type="Pfam" id="PF11971">
    <property type="entry name" value="CAMSAP_CH"/>
    <property type="match status" value="1"/>
</dbReference>
<feature type="compositionally biased region" description="Gly residues" evidence="8">
    <location>
        <begin position="373"/>
        <end position="395"/>
    </location>
</feature>
<dbReference type="InterPro" id="IPR022613">
    <property type="entry name" value="CH_CAMSAP_2"/>
</dbReference>
<dbReference type="InterPro" id="IPR001715">
    <property type="entry name" value="CH_dom"/>
</dbReference>